<proteinExistence type="predicted"/>
<dbReference type="PANTHER" id="PTHR34075:SF5">
    <property type="entry name" value="BLR3430 PROTEIN"/>
    <property type="match status" value="1"/>
</dbReference>
<dbReference type="InterPro" id="IPR052513">
    <property type="entry name" value="Thioester_dehydratase-like"/>
</dbReference>
<dbReference type="InterPro" id="IPR002878">
    <property type="entry name" value="ChsH2_C"/>
</dbReference>
<name>A0A381RUD9_9ZZZZ</name>
<dbReference type="AlphaFoldDB" id="A0A381RUD9"/>
<dbReference type="PANTHER" id="PTHR34075">
    <property type="entry name" value="BLR3430 PROTEIN"/>
    <property type="match status" value="1"/>
</dbReference>
<dbReference type="EMBL" id="UINC01002330">
    <property type="protein sequence ID" value="SUZ95492.1"/>
    <property type="molecule type" value="Genomic_DNA"/>
</dbReference>
<protein>
    <recommendedName>
        <fullName evidence="1">ChsH2 C-terminal OB-fold domain-containing protein</fullName>
    </recommendedName>
</protein>
<organism evidence="2">
    <name type="scientific">marine metagenome</name>
    <dbReference type="NCBI Taxonomy" id="408172"/>
    <lineage>
        <taxon>unclassified sequences</taxon>
        <taxon>metagenomes</taxon>
        <taxon>ecological metagenomes</taxon>
    </lineage>
</organism>
<reference evidence="2" key="1">
    <citation type="submission" date="2018-05" db="EMBL/GenBank/DDBJ databases">
        <authorList>
            <person name="Lanie J.A."/>
            <person name="Ng W.-L."/>
            <person name="Kazmierczak K.M."/>
            <person name="Andrzejewski T.M."/>
            <person name="Davidsen T.M."/>
            <person name="Wayne K.J."/>
            <person name="Tettelin H."/>
            <person name="Glass J.I."/>
            <person name="Rusch D."/>
            <person name="Podicherti R."/>
            <person name="Tsui H.-C.T."/>
            <person name="Winkler M.E."/>
        </authorList>
    </citation>
    <scope>NUCLEOTIDE SEQUENCE</scope>
</reference>
<sequence>MALPVVEYLKLPEDGDPYLEGHKCGDCNSIFLGEREVCSNCTARGKIEPVKLSNKGKLYSYSITFRSFPGIDVPYISAIVDLDGGGTVKGNLIDCEPDPEKIEFDMPVEVVFDDALGRKDAEGNSYISYFFKPIS</sequence>
<accession>A0A381RUD9</accession>
<feature type="domain" description="ChsH2 C-terminal OB-fold" evidence="1">
    <location>
        <begin position="50"/>
        <end position="113"/>
    </location>
</feature>
<evidence type="ECO:0000259" key="1">
    <source>
        <dbReference type="Pfam" id="PF01796"/>
    </source>
</evidence>
<dbReference type="InterPro" id="IPR012340">
    <property type="entry name" value="NA-bd_OB-fold"/>
</dbReference>
<evidence type="ECO:0000313" key="2">
    <source>
        <dbReference type="EMBL" id="SUZ95492.1"/>
    </source>
</evidence>
<dbReference type="SUPFAM" id="SSF50249">
    <property type="entry name" value="Nucleic acid-binding proteins"/>
    <property type="match status" value="1"/>
</dbReference>
<dbReference type="Pfam" id="PF01796">
    <property type="entry name" value="OB_ChsH2_C"/>
    <property type="match status" value="1"/>
</dbReference>
<gene>
    <name evidence="2" type="ORF">METZ01_LOCUS48346</name>
</gene>